<organism evidence="2 3">
    <name type="scientific">Bifidobacterium pullorum subsp. gallinarum</name>
    <dbReference type="NCBI Taxonomy" id="78344"/>
    <lineage>
        <taxon>Bacteria</taxon>
        <taxon>Bacillati</taxon>
        <taxon>Actinomycetota</taxon>
        <taxon>Actinomycetes</taxon>
        <taxon>Bifidobacteriales</taxon>
        <taxon>Bifidobacteriaceae</taxon>
        <taxon>Bifidobacterium</taxon>
    </lineage>
</organism>
<sequence length="400" mass="44241">MSTPNATGPASFHIFPAFRGCRRPYALAIIIFVVMLTMLEYAAGSDQSMANLMFACVLASMSIGMYWLPACCGIGITALSVATTLYPGMPFSPQLWSLWLVFGMLAHQRRYVLVSMLFIAEIAAYLAALVFHVPTWAPSGIVTLLGTFVIAAIAGYGMSALQQFQRIQEELRQRQSLQEQYHRSQRDLLLASRIHDSTARGLTLISLMADDSKPATATGENSHACLRDIKSVAADTLAETRTVIDILCGSDDSAAYVNRDHDNVMFVDALRQQLDCNDHILATLGFLGTSVVRTENQGTNHRPDSAVAEELHDLIDQLYTNIVMHARQGNDSYVIRITIRNNQISIIESNAYDASRLSERHSSHGLALHERRIRALGGTMTYAIEDDVWTLRAQIPLLYA</sequence>
<dbReference type="InterPro" id="IPR036890">
    <property type="entry name" value="HATPase_C_sf"/>
</dbReference>
<dbReference type="OrthoDB" id="3233735at2"/>
<keyword evidence="3" id="KW-1185">Reference proteome</keyword>
<feature type="transmembrane region" description="Helical" evidence="1">
    <location>
        <begin position="74"/>
        <end position="99"/>
    </location>
</feature>
<dbReference type="RefSeq" id="WP_033507462.1">
    <property type="nucleotide sequence ID" value="NZ_JGYX01000001.1"/>
</dbReference>
<dbReference type="EMBL" id="JGYX01000001">
    <property type="protein sequence ID" value="KFI61522.1"/>
    <property type="molecule type" value="Genomic_DNA"/>
</dbReference>
<reference evidence="2 3" key="1">
    <citation type="submission" date="2014-03" db="EMBL/GenBank/DDBJ databases">
        <title>Genomics of Bifidobacteria.</title>
        <authorList>
            <person name="Ventura M."/>
            <person name="Milani C."/>
            <person name="Lugli G.A."/>
        </authorList>
    </citation>
    <scope>NUCLEOTIDE SEQUENCE [LARGE SCALE GENOMIC DNA]</scope>
    <source>
        <strain evidence="2 3">LMG 11586</strain>
    </source>
</reference>
<keyword evidence="1" id="KW-1133">Transmembrane helix</keyword>
<protein>
    <submittedName>
        <fullName evidence="2">Two-component sensor protein</fullName>
    </submittedName>
</protein>
<keyword evidence="1" id="KW-0812">Transmembrane</keyword>
<proteinExistence type="predicted"/>
<feature type="transmembrane region" description="Helical" evidence="1">
    <location>
        <begin position="137"/>
        <end position="158"/>
    </location>
</feature>
<evidence type="ECO:0000313" key="2">
    <source>
        <dbReference type="EMBL" id="KFI61522.1"/>
    </source>
</evidence>
<dbReference type="Gene3D" id="3.30.565.10">
    <property type="entry name" value="Histidine kinase-like ATPase, C-terminal domain"/>
    <property type="match status" value="1"/>
</dbReference>
<keyword evidence="1" id="KW-0472">Membrane</keyword>
<accession>A0A087ARX2</accession>
<dbReference type="AlphaFoldDB" id="A0A087ARX2"/>
<gene>
    <name evidence="2" type="ORF">BIGA_0036</name>
</gene>
<dbReference type="Proteomes" id="UP000029046">
    <property type="component" value="Unassembled WGS sequence"/>
</dbReference>
<evidence type="ECO:0000256" key="1">
    <source>
        <dbReference type="SAM" id="Phobius"/>
    </source>
</evidence>
<feature type="transmembrane region" description="Helical" evidence="1">
    <location>
        <begin position="25"/>
        <end position="43"/>
    </location>
</feature>
<dbReference type="eggNOG" id="COG4585">
    <property type="taxonomic scope" value="Bacteria"/>
</dbReference>
<feature type="transmembrane region" description="Helical" evidence="1">
    <location>
        <begin position="111"/>
        <end position="131"/>
    </location>
</feature>
<evidence type="ECO:0000313" key="3">
    <source>
        <dbReference type="Proteomes" id="UP000029046"/>
    </source>
</evidence>
<name>A0A087ARX2_9BIFI</name>
<comment type="caution">
    <text evidence="2">The sequence shown here is derived from an EMBL/GenBank/DDBJ whole genome shotgun (WGS) entry which is preliminary data.</text>
</comment>